<protein>
    <recommendedName>
        <fullName evidence="2">Ribosome-binding factor A</fullName>
    </recommendedName>
</protein>
<dbReference type="PROSITE" id="PS01319">
    <property type="entry name" value="RBFA"/>
    <property type="match status" value="1"/>
</dbReference>
<dbReference type="InterPro" id="IPR000238">
    <property type="entry name" value="RbfA"/>
</dbReference>
<dbReference type="GO" id="GO:0030490">
    <property type="term" value="P:maturation of SSU-rRNA"/>
    <property type="evidence" value="ECO:0007669"/>
    <property type="project" value="UniProtKB-UniRule"/>
</dbReference>
<comment type="function">
    <text evidence="2">One of several proteins that assist in the late maturation steps of the functional core of the 30S ribosomal subunit. Associates with free 30S ribosomal subunits (but not with 30S subunits that are part of 70S ribosomes or polysomes). Required for efficient processing of 16S rRNA. May interact with the 5'-terminal helix region of 16S rRNA.</text>
</comment>
<sequence length="124" mass="13939">MPKDFPRTRRVADQVQRELAGLIRDEVRDPRVGSVTVSEVQVSRDLAYADVHVTGLGMDAEASREMTAALNHAAGFLRSQLARRLRLRTVPALRFRHDEAFDRGARLSRLIDDAVADDASRRDD</sequence>
<dbReference type="InterPro" id="IPR020053">
    <property type="entry name" value="Ribosome-bd_factorA_CS"/>
</dbReference>
<keyword evidence="2" id="KW-0963">Cytoplasm</keyword>
<keyword evidence="1 2" id="KW-0690">Ribosome biogenesis</keyword>
<dbReference type="RefSeq" id="WP_109678171.1">
    <property type="nucleotide sequence ID" value="NZ_CP086615.1"/>
</dbReference>
<evidence type="ECO:0000256" key="2">
    <source>
        <dbReference type="HAMAP-Rule" id="MF_00003"/>
    </source>
</evidence>
<dbReference type="Proteomes" id="UP000245474">
    <property type="component" value="Unassembled WGS sequence"/>
</dbReference>
<dbReference type="InterPro" id="IPR023799">
    <property type="entry name" value="RbfA_dom_sf"/>
</dbReference>
<dbReference type="InterPro" id="IPR015946">
    <property type="entry name" value="KH_dom-like_a/b"/>
</dbReference>
<evidence type="ECO:0000313" key="4">
    <source>
        <dbReference type="Proteomes" id="UP000245474"/>
    </source>
</evidence>
<dbReference type="Gene3D" id="3.30.300.20">
    <property type="match status" value="1"/>
</dbReference>
<dbReference type="OrthoDB" id="307788at2"/>
<reference evidence="3 4" key="1">
    <citation type="submission" date="2018-05" db="EMBL/GenBank/DDBJ databases">
        <title>Spiribacter halobius sp. nov., a moderately halophilic bacterium isolated from marine solar saltern.</title>
        <authorList>
            <person name="Zheng W.-S."/>
            <person name="Lu D.-C."/>
            <person name="Du Z.-J."/>
        </authorList>
    </citation>
    <scope>NUCLEOTIDE SEQUENCE [LARGE SCALE GENOMIC DNA]</scope>
    <source>
        <strain evidence="3 4">E85</strain>
    </source>
</reference>
<dbReference type="AlphaFoldDB" id="A0A2U2N3B8"/>
<dbReference type="EMBL" id="QFFI01000010">
    <property type="protein sequence ID" value="PWG63567.1"/>
    <property type="molecule type" value="Genomic_DNA"/>
</dbReference>
<gene>
    <name evidence="2" type="primary">rbfA</name>
    <name evidence="3" type="ORF">DEM34_08390</name>
</gene>
<comment type="subcellular location">
    <subcellularLocation>
        <location evidence="2">Cytoplasm</location>
    </subcellularLocation>
</comment>
<evidence type="ECO:0000313" key="3">
    <source>
        <dbReference type="EMBL" id="PWG63567.1"/>
    </source>
</evidence>
<dbReference type="Pfam" id="PF02033">
    <property type="entry name" value="RBFA"/>
    <property type="match status" value="1"/>
</dbReference>
<comment type="caution">
    <text evidence="3">The sequence shown here is derived from an EMBL/GenBank/DDBJ whole genome shotgun (WGS) entry which is preliminary data.</text>
</comment>
<keyword evidence="4" id="KW-1185">Reference proteome</keyword>
<organism evidence="3 4">
    <name type="scientific">Sediminicurvatus halobius</name>
    <dbReference type="NCBI Taxonomy" id="2182432"/>
    <lineage>
        <taxon>Bacteria</taxon>
        <taxon>Pseudomonadati</taxon>
        <taxon>Pseudomonadota</taxon>
        <taxon>Gammaproteobacteria</taxon>
        <taxon>Chromatiales</taxon>
        <taxon>Ectothiorhodospiraceae</taxon>
        <taxon>Sediminicurvatus</taxon>
    </lineage>
</organism>
<comment type="subunit">
    <text evidence="2">Monomer. Binds 30S ribosomal subunits, but not 50S ribosomal subunits or 70S ribosomes.</text>
</comment>
<dbReference type="HAMAP" id="MF_00003">
    <property type="entry name" value="RbfA"/>
    <property type="match status" value="1"/>
</dbReference>
<accession>A0A2U2N3B8</accession>
<dbReference type="SUPFAM" id="SSF89919">
    <property type="entry name" value="Ribosome-binding factor A, RbfA"/>
    <property type="match status" value="1"/>
</dbReference>
<evidence type="ECO:0000256" key="1">
    <source>
        <dbReference type="ARBA" id="ARBA00022517"/>
    </source>
</evidence>
<dbReference type="PANTHER" id="PTHR33515:SF1">
    <property type="entry name" value="RIBOSOME-BINDING FACTOR A, CHLOROPLASTIC-RELATED"/>
    <property type="match status" value="1"/>
</dbReference>
<dbReference type="GO" id="GO:0043024">
    <property type="term" value="F:ribosomal small subunit binding"/>
    <property type="evidence" value="ECO:0007669"/>
    <property type="project" value="TreeGrafter"/>
</dbReference>
<dbReference type="PANTHER" id="PTHR33515">
    <property type="entry name" value="RIBOSOME-BINDING FACTOR A, CHLOROPLASTIC-RELATED"/>
    <property type="match status" value="1"/>
</dbReference>
<comment type="similarity">
    <text evidence="2">Belongs to the RbfA family.</text>
</comment>
<name>A0A2U2N3B8_9GAMM</name>
<dbReference type="NCBIfam" id="TIGR00082">
    <property type="entry name" value="rbfA"/>
    <property type="match status" value="1"/>
</dbReference>
<dbReference type="GO" id="GO:0005829">
    <property type="term" value="C:cytosol"/>
    <property type="evidence" value="ECO:0007669"/>
    <property type="project" value="TreeGrafter"/>
</dbReference>
<proteinExistence type="inferred from homology"/>